<dbReference type="Pfam" id="PF00392">
    <property type="entry name" value="GntR"/>
    <property type="match status" value="1"/>
</dbReference>
<feature type="domain" description="HTH gntR-type" evidence="5">
    <location>
        <begin position="20"/>
        <end position="87"/>
    </location>
</feature>
<dbReference type="PANTHER" id="PTHR43537:SF20">
    <property type="entry name" value="HTH-TYPE TRANSCRIPTIONAL REPRESSOR GLAR"/>
    <property type="match status" value="1"/>
</dbReference>
<keyword evidence="7" id="KW-1185">Reference proteome</keyword>
<evidence type="ECO:0000256" key="4">
    <source>
        <dbReference type="SAM" id="MobiDB-lite"/>
    </source>
</evidence>
<dbReference type="SUPFAM" id="SSF46785">
    <property type="entry name" value="Winged helix' DNA-binding domain"/>
    <property type="match status" value="1"/>
</dbReference>
<evidence type="ECO:0000313" key="6">
    <source>
        <dbReference type="EMBL" id="QDO98389.1"/>
    </source>
</evidence>
<keyword evidence="3" id="KW-0804">Transcription</keyword>
<dbReference type="Pfam" id="PF07729">
    <property type="entry name" value="FCD"/>
    <property type="match status" value="1"/>
</dbReference>
<accession>A0A516H3P5</accession>
<keyword evidence="2" id="KW-0238">DNA-binding</keyword>
<dbReference type="CDD" id="cd07377">
    <property type="entry name" value="WHTH_GntR"/>
    <property type="match status" value="1"/>
</dbReference>
<dbReference type="OrthoDB" id="8638122at2"/>
<evidence type="ECO:0000256" key="3">
    <source>
        <dbReference type="ARBA" id="ARBA00023163"/>
    </source>
</evidence>
<dbReference type="GO" id="GO:0003677">
    <property type="term" value="F:DNA binding"/>
    <property type="evidence" value="ECO:0007669"/>
    <property type="project" value="UniProtKB-KW"/>
</dbReference>
<dbReference type="AlphaFoldDB" id="A0A516H3P5"/>
<evidence type="ECO:0000256" key="1">
    <source>
        <dbReference type="ARBA" id="ARBA00023015"/>
    </source>
</evidence>
<keyword evidence="1" id="KW-0805">Transcription regulation</keyword>
<evidence type="ECO:0000259" key="5">
    <source>
        <dbReference type="PROSITE" id="PS50949"/>
    </source>
</evidence>
<evidence type="ECO:0000313" key="7">
    <source>
        <dbReference type="Proteomes" id="UP000317496"/>
    </source>
</evidence>
<dbReference type="EMBL" id="CP041636">
    <property type="protein sequence ID" value="QDO98389.1"/>
    <property type="molecule type" value="Genomic_DNA"/>
</dbReference>
<dbReference type="InterPro" id="IPR008920">
    <property type="entry name" value="TF_FadR/GntR_C"/>
</dbReference>
<dbReference type="KEGG" id="fer:FNB15_14395"/>
<reference evidence="6 7" key="1">
    <citation type="submission" date="2019-07" db="EMBL/GenBank/DDBJ databases">
        <title>Genome sequencing for Ferrovibrio sp. K5.</title>
        <authorList>
            <person name="Park S.-J."/>
        </authorList>
    </citation>
    <scope>NUCLEOTIDE SEQUENCE [LARGE SCALE GENOMIC DNA]</scope>
    <source>
        <strain evidence="6 7">K5</strain>
    </source>
</reference>
<dbReference type="InterPro" id="IPR011711">
    <property type="entry name" value="GntR_C"/>
</dbReference>
<sequence length="237" mass="26208">MKIIHSPTDTIPPALAESPGTKSHRAYTQIRADILSCTHLPGMKLNIAALAADLDVSLGAVREALSMLQSEALVVSEPQRGYTVSPVSPKELADITEARIAIEAMCLRTSIERGDLAWESRLVASWHRLSRLSQTEAGKDLHLSETWSHAHADFHAELVGACGNDWLLRMRAMLYEQSERYRRMSVSVPQPNATRDVPAEHKAIFDAVMERDVERAVAALENHLRKTATIVRTSVAL</sequence>
<dbReference type="SMART" id="SM00895">
    <property type="entry name" value="FCD"/>
    <property type="match status" value="1"/>
</dbReference>
<dbReference type="InterPro" id="IPR000524">
    <property type="entry name" value="Tscrpt_reg_HTH_GntR"/>
</dbReference>
<proteinExistence type="predicted"/>
<name>A0A516H3P5_9PROT</name>
<dbReference type="PANTHER" id="PTHR43537">
    <property type="entry name" value="TRANSCRIPTIONAL REGULATOR, GNTR FAMILY"/>
    <property type="match status" value="1"/>
</dbReference>
<feature type="region of interest" description="Disordered" evidence="4">
    <location>
        <begin position="1"/>
        <end position="22"/>
    </location>
</feature>
<dbReference type="InterPro" id="IPR036388">
    <property type="entry name" value="WH-like_DNA-bd_sf"/>
</dbReference>
<gene>
    <name evidence="6" type="ORF">FNB15_14395</name>
</gene>
<dbReference type="InterPro" id="IPR036390">
    <property type="entry name" value="WH_DNA-bd_sf"/>
</dbReference>
<dbReference type="GO" id="GO:0003700">
    <property type="term" value="F:DNA-binding transcription factor activity"/>
    <property type="evidence" value="ECO:0007669"/>
    <property type="project" value="InterPro"/>
</dbReference>
<dbReference type="Gene3D" id="1.20.120.530">
    <property type="entry name" value="GntR ligand-binding domain-like"/>
    <property type="match status" value="1"/>
</dbReference>
<protein>
    <submittedName>
        <fullName evidence="6">FCD domain-containing protein</fullName>
    </submittedName>
</protein>
<dbReference type="PROSITE" id="PS50949">
    <property type="entry name" value="HTH_GNTR"/>
    <property type="match status" value="1"/>
</dbReference>
<organism evidence="6 7">
    <name type="scientific">Ferrovibrio terrae</name>
    <dbReference type="NCBI Taxonomy" id="2594003"/>
    <lineage>
        <taxon>Bacteria</taxon>
        <taxon>Pseudomonadati</taxon>
        <taxon>Pseudomonadota</taxon>
        <taxon>Alphaproteobacteria</taxon>
        <taxon>Rhodospirillales</taxon>
        <taxon>Rhodospirillaceae</taxon>
        <taxon>Ferrovibrio</taxon>
    </lineage>
</organism>
<dbReference type="SMART" id="SM00345">
    <property type="entry name" value="HTH_GNTR"/>
    <property type="match status" value="1"/>
</dbReference>
<dbReference type="Gene3D" id="1.10.10.10">
    <property type="entry name" value="Winged helix-like DNA-binding domain superfamily/Winged helix DNA-binding domain"/>
    <property type="match status" value="1"/>
</dbReference>
<dbReference type="Proteomes" id="UP000317496">
    <property type="component" value="Chromosome"/>
</dbReference>
<dbReference type="SUPFAM" id="SSF48008">
    <property type="entry name" value="GntR ligand-binding domain-like"/>
    <property type="match status" value="1"/>
</dbReference>
<evidence type="ECO:0000256" key="2">
    <source>
        <dbReference type="ARBA" id="ARBA00023125"/>
    </source>
</evidence>